<feature type="domain" description="CAP-Gly" evidence="2">
    <location>
        <begin position="142"/>
        <end position="184"/>
    </location>
</feature>
<dbReference type="SUPFAM" id="SSF74924">
    <property type="entry name" value="Cap-Gly domain"/>
    <property type="match status" value="1"/>
</dbReference>
<dbReference type="Proteomes" id="UP001152888">
    <property type="component" value="Unassembled WGS sequence"/>
</dbReference>
<dbReference type="PROSITE" id="PS50245">
    <property type="entry name" value="CAP_GLY_2"/>
    <property type="match status" value="1"/>
</dbReference>
<sequence length="892" mass="97263">MISGSHFIQENDNVQPVGSSRIPTFGSRLPQPSSSAVTAIPTSRIAVPGTAVASGAISRSPTQPTAPPIRRTVRNVASSRPRSPQPLSRQGSAASLKGSSSKPSSRPTSRPPSRPVSPSAQAVRPGQTAQVGGKRGIVRYVGPVHWAAGLWCGLEVAVGLGKNDGAVHGRRYFQCPPTAGVMAPLAKVQVLHVDPEQSQREGNDDVSGPHSMLFIESQVERKNINTTSSTFIVSRDTPDRRPQSEVVCNRPEILNKKRCNDTFVTSCSGIPQVDQEDKQFQNCENSLSDSNIEVKRRRTSNTKNKLIESLTLRSLPESIEKPTSLPPPKSSCSTPPLASLVFKKLSYTSVKNEIAEPLLRKLRNSFIGSSDKNHEEDSKTDSLDDSLGILTPDQMSDFPSFAQTRLPSFEYENGECSMKKQDEADCEEKPPCPKTLSLALPQSNFSRSKEDLQSPNAGTADYSFGIIDDQVLSNLTLITDTTVNLDDLNLARMEQTPSPEELPLDPTPIVEADKVDATKVKTTNNFVTSITSITSLDTGYQGDGEMSRPASRGADSSPLTRRPLPRPQVRRQDPMTDSDFYTESDADNHDDNQLKGDRKAQVIDGTLYGVDPQAAADIYVNNRENMDSSGIFTDIENPSRTEEDIVDNAVPDPSPSDTASTKTISAINSQNNLQDILDKKNESKDIIEKQVPKENPKKRNASSPRLYTASPVRSKEESIAKKYKMPKREVTSKVKSMIKSPQVQTPEAEKKKPVGRWDAVMSRITKTDSNKTNLKEVKSKVYNNVRPTVMQKSPNNKFNTTPPPAVKRPRSALSSASPIERRVRNRSSTGSVSKIGNLENSINSSLSDLSAATLPPNSKTIGELFNLFVFARSDVHVGGGEINNRDARGPGA</sequence>
<feature type="compositionally biased region" description="Basic and acidic residues" evidence="1">
    <location>
        <begin position="713"/>
        <end position="732"/>
    </location>
</feature>
<keyword evidence="4" id="KW-1185">Reference proteome</keyword>
<dbReference type="AlphaFoldDB" id="A0A9P0LSC7"/>
<dbReference type="OrthoDB" id="10038993at2759"/>
<dbReference type="SMART" id="SM01052">
    <property type="entry name" value="CAP_GLY"/>
    <property type="match status" value="1"/>
</dbReference>
<feature type="region of interest" description="Disordered" evidence="1">
    <location>
        <begin position="537"/>
        <end position="598"/>
    </location>
</feature>
<protein>
    <recommendedName>
        <fullName evidence="2">CAP-Gly domain-containing protein</fullName>
    </recommendedName>
</protein>
<evidence type="ECO:0000313" key="4">
    <source>
        <dbReference type="Proteomes" id="UP001152888"/>
    </source>
</evidence>
<evidence type="ECO:0000256" key="1">
    <source>
        <dbReference type="SAM" id="MobiDB-lite"/>
    </source>
</evidence>
<evidence type="ECO:0000313" key="3">
    <source>
        <dbReference type="EMBL" id="CAH2000882.1"/>
    </source>
</evidence>
<dbReference type="Gene3D" id="2.30.30.190">
    <property type="entry name" value="CAP Gly-rich-like domain"/>
    <property type="match status" value="1"/>
</dbReference>
<feature type="compositionally biased region" description="Polar residues" evidence="1">
    <location>
        <begin position="826"/>
        <end position="838"/>
    </location>
</feature>
<reference evidence="3" key="1">
    <citation type="submission" date="2022-03" db="EMBL/GenBank/DDBJ databases">
        <authorList>
            <person name="Sayadi A."/>
        </authorList>
    </citation>
    <scope>NUCLEOTIDE SEQUENCE</scope>
</reference>
<feature type="region of interest" description="Disordered" evidence="1">
    <location>
        <begin position="1"/>
        <end position="131"/>
    </location>
</feature>
<evidence type="ECO:0000259" key="2">
    <source>
        <dbReference type="PROSITE" id="PS50245"/>
    </source>
</evidence>
<gene>
    <name evidence="3" type="ORF">ACAOBT_LOCUS25854</name>
</gene>
<feature type="region of interest" description="Disordered" evidence="1">
    <location>
        <begin position="789"/>
        <end position="838"/>
    </location>
</feature>
<feature type="compositionally biased region" description="Polar residues" evidence="1">
    <location>
        <begin position="30"/>
        <end position="41"/>
    </location>
</feature>
<dbReference type="InterPro" id="IPR036859">
    <property type="entry name" value="CAP-Gly_dom_sf"/>
</dbReference>
<dbReference type="PANTHER" id="PTHR18916">
    <property type="entry name" value="DYNACTIN 1-RELATED MICROTUBULE-BINDING"/>
    <property type="match status" value="1"/>
</dbReference>
<proteinExistence type="predicted"/>
<feature type="compositionally biased region" description="Polar residues" evidence="1">
    <location>
        <begin position="789"/>
        <end position="800"/>
    </location>
</feature>
<feature type="compositionally biased region" description="Basic and acidic residues" evidence="1">
    <location>
        <begin position="586"/>
        <end position="598"/>
    </location>
</feature>
<feature type="region of interest" description="Disordered" evidence="1">
    <location>
        <begin position="689"/>
        <end position="755"/>
    </location>
</feature>
<dbReference type="InterPro" id="IPR000938">
    <property type="entry name" value="CAP-Gly_domain"/>
</dbReference>
<feature type="compositionally biased region" description="Low complexity" evidence="1">
    <location>
        <begin position="78"/>
        <end position="92"/>
    </location>
</feature>
<comment type="caution">
    <text evidence="3">The sequence shown here is derived from an EMBL/GenBank/DDBJ whole genome shotgun (WGS) entry which is preliminary data.</text>
</comment>
<organism evidence="3 4">
    <name type="scientific">Acanthoscelides obtectus</name>
    <name type="common">Bean weevil</name>
    <name type="synonym">Bruchus obtectus</name>
    <dbReference type="NCBI Taxonomy" id="200917"/>
    <lineage>
        <taxon>Eukaryota</taxon>
        <taxon>Metazoa</taxon>
        <taxon>Ecdysozoa</taxon>
        <taxon>Arthropoda</taxon>
        <taxon>Hexapoda</taxon>
        <taxon>Insecta</taxon>
        <taxon>Pterygota</taxon>
        <taxon>Neoptera</taxon>
        <taxon>Endopterygota</taxon>
        <taxon>Coleoptera</taxon>
        <taxon>Polyphaga</taxon>
        <taxon>Cucujiformia</taxon>
        <taxon>Chrysomeloidea</taxon>
        <taxon>Chrysomelidae</taxon>
        <taxon>Bruchinae</taxon>
        <taxon>Bruchini</taxon>
        <taxon>Acanthoscelides</taxon>
    </lineage>
</organism>
<dbReference type="EMBL" id="CAKOFQ010007427">
    <property type="protein sequence ID" value="CAH2000882.1"/>
    <property type="molecule type" value="Genomic_DNA"/>
</dbReference>
<feature type="compositionally biased region" description="Low complexity" evidence="1">
    <location>
        <begin position="99"/>
        <end position="108"/>
    </location>
</feature>
<accession>A0A9P0LSC7</accession>
<dbReference type="PROSITE" id="PS00845">
    <property type="entry name" value="CAP_GLY_1"/>
    <property type="match status" value="1"/>
</dbReference>
<dbReference type="Pfam" id="PF01302">
    <property type="entry name" value="CAP_GLY"/>
    <property type="match status" value="1"/>
</dbReference>
<feature type="compositionally biased region" description="Polar residues" evidence="1">
    <location>
        <begin position="1"/>
        <end position="22"/>
    </location>
</feature>
<name>A0A9P0LSC7_ACAOB</name>